<protein>
    <submittedName>
        <fullName evidence="3">Neighbor of COX4</fullName>
    </submittedName>
</protein>
<evidence type="ECO:0000259" key="2">
    <source>
        <dbReference type="PROSITE" id="PS50249"/>
    </source>
</evidence>
<dbReference type="PANTHER" id="PTHR12941:SF10">
    <property type="entry name" value="ER MEMBRANE PROTEIN COMPLEX SUBUNIT 8_9 HOMOLOG"/>
    <property type="match status" value="1"/>
</dbReference>
<dbReference type="AlphaFoldDB" id="C1C2X4"/>
<dbReference type="InterPro" id="IPR037518">
    <property type="entry name" value="MPN"/>
</dbReference>
<sequence length="212" mass="23544">MDSLPRVEFSSRAFSKIICHAAKYPSCAVNGLLLSPRIPSDPMVITDAVPLFHISLGLSPMLEVALAQIEARYANDKDWVIIGVYHANELFNNTGVDVFNQRIADKVSEHCPHPGLLVTVDNARLSSDMKRGKDSLILRQAESNGKWRLADEEDDVLLEDGGSECVAHLLSKKTHASLADFDNHLDNITQDYFNAAFNQAVEDFMCRISKDD</sequence>
<dbReference type="PROSITE" id="PS50249">
    <property type="entry name" value="MPN"/>
    <property type="match status" value="1"/>
</dbReference>
<organism evidence="3">
    <name type="scientific">Caligus clemensi</name>
    <name type="common">Sea louse</name>
    <dbReference type="NCBI Taxonomy" id="344056"/>
    <lineage>
        <taxon>Eukaryota</taxon>
        <taxon>Metazoa</taxon>
        <taxon>Ecdysozoa</taxon>
        <taxon>Arthropoda</taxon>
        <taxon>Crustacea</taxon>
        <taxon>Multicrustacea</taxon>
        <taxon>Hexanauplia</taxon>
        <taxon>Copepoda</taxon>
        <taxon>Siphonostomatoida</taxon>
        <taxon>Caligidae</taxon>
        <taxon>Caligus</taxon>
    </lineage>
</organism>
<dbReference type="CDD" id="cd08060">
    <property type="entry name" value="MPN_UPF0172"/>
    <property type="match status" value="1"/>
</dbReference>
<gene>
    <name evidence="3" type="primary">CX4NB</name>
</gene>
<reference evidence="3" key="1">
    <citation type="submission" date="2009-03" db="EMBL/GenBank/DDBJ databases">
        <title>Caligus clemensi ESTs and full-length cDNAs.</title>
        <authorList>
            <person name="Yasuike M."/>
            <person name="von Schalburg K."/>
            <person name="Cooper G."/>
            <person name="Leong J."/>
            <person name="Jones S.R.M."/>
            <person name="Koop B.F."/>
        </authorList>
    </citation>
    <scope>NUCLEOTIDE SEQUENCE</scope>
    <source>
        <tissue evidence="3">Whole</tissue>
    </source>
</reference>
<feature type="domain" description="MPN" evidence="2">
    <location>
        <begin position="7"/>
        <end position="145"/>
    </location>
</feature>
<name>C1C2X4_CALCM</name>
<dbReference type="PANTHER" id="PTHR12941">
    <property type="entry name" value="ER MEMBRANE PROTEIN COMPLEX"/>
    <property type="match status" value="1"/>
</dbReference>
<proteinExistence type="evidence at transcript level"/>
<dbReference type="InterPro" id="IPR005366">
    <property type="entry name" value="EMC8/9"/>
</dbReference>
<dbReference type="EMBL" id="BT081203">
    <property type="protein sequence ID" value="ACO15627.1"/>
    <property type="molecule type" value="mRNA"/>
</dbReference>
<dbReference type="Pfam" id="PF03665">
    <property type="entry name" value="UPF0172"/>
    <property type="match status" value="1"/>
</dbReference>
<evidence type="ECO:0000256" key="1">
    <source>
        <dbReference type="ARBA" id="ARBA00007461"/>
    </source>
</evidence>
<dbReference type="GO" id="GO:0072546">
    <property type="term" value="C:EMC complex"/>
    <property type="evidence" value="ECO:0007669"/>
    <property type="project" value="InterPro"/>
</dbReference>
<comment type="similarity">
    <text evidence="1">Belongs to the EMC8/EMC9 family.</text>
</comment>
<evidence type="ECO:0000313" key="3">
    <source>
        <dbReference type="EMBL" id="ACO15627.1"/>
    </source>
</evidence>
<accession>C1C2X4</accession>